<protein>
    <recommendedName>
        <fullName evidence="1">Phosphatidylglycerophosphatase A</fullName>
        <ecNumber evidence="1">3.1.3.27</ecNumber>
    </recommendedName>
    <alternativeName>
        <fullName evidence="1">Phosphatidylglycerolphosphate phosphatase A</fullName>
    </alternativeName>
</protein>
<keyword evidence="1" id="KW-1003">Cell membrane</keyword>
<dbReference type="SUPFAM" id="SSF101307">
    <property type="entry name" value="YutG-like"/>
    <property type="match status" value="1"/>
</dbReference>
<keyword evidence="1 2" id="KW-0472">Membrane</keyword>
<dbReference type="AlphaFoldDB" id="A0A952FJL9"/>
<keyword evidence="2" id="KW-1133">Transmembrane helix</keyword>
<dbReference type="CDD" id="cd06971">
    <property type="entry name" value="PgpA"/>
    <property type="match status" value="1"/>
</dbReference>
<dbReference type="Pfam" id="PF04608">
    <property type="entry name" value="PgpA"/>
    <property type="match status" value="1"/>
</dbReference>
<dbReference type="InterPro" id="IPR036681">
    <property type="entry name" value="PgpA-like_sf"/>
</dbReference>
<keyword evidence="1" id="KW-0460">Magnesium</keyword>
<name>A0A952FJL9_9PROT</name>
<reference evidence="4" key="1">
    <citation type="submission" date="2020-06" db="EMBL/GenBank/DDBJ databases">
        <title>Stable isotope informed genome-resolved metagenomics uncovers potential trophic interactions in rhizosphere soil.</title>
        <authorList>
            <person name="Starr E.P."/>
            <person name="Shi S."/>
            <person name="Blazewicz S.J."/>
            <person name="Koch B.J."/>
            <person name="Probst A.J."/>
            <person name="Hungate B.A."/>
            <person name="Pett-Ridge J."/>
            <person name="Firestone M.K."/>
            <person name="Banfield J.F."/>
        </authorList>
    </citation>
    <scope>NUCLEOTIDE SEQUENCE</scope>
    <source>
        <strain evidence="4">YM_69_17</strain>
    </source>
</reference>
<keyword evidence="1" id="KW-0442">Lipid degradation</keyword>
<dbReference type="InterPro" id="IPR007686">
    <property type="entry name" value="YutG/PgpA"/>
</dbReference>
<dbReference type="GO" id="GO:0046872">
    <property type="term" value="F:metal ion binding"/>
    <property type="evidence" value="ECO:0007669"/>
    <property type="project" value="UniProtKB-KW"/>
</dbReference>
<feature type="transmembrane region" description="Helical" evidence="2">
    <location>
        <begin position="139"/>
        <end position="162"/>
    </location>
</feature>
<comment type="pathway">
    <text evidence="1">Phospholipid metabolism; phosphatidylglycerol biosynthesis; phosphatidylglycerol from CDP-diacylglycerol: step 2/2.</text>
</comment>
<dbReference type="Proteomes" id="UP000700706">
    <property type="component" value="Unassembled WGS sequence"/>
</dbReference>
<dbReference type="InterPro" id="IPR026037">
    <property type="entry name" value="PgpA"/>
</dbReference>
<keyword evidence="1" id="KW-0378">Hydrolase</keyword>
<keyword evidence="1" id="KW-0443">Lipid metabolism</keyword>
<dbReference type="PANTHER" id="PTHR36305:SF1">
    <property type="entry name" value="PHOSPHATIDYLGLYCEROPHOSPHATASE A"/>
    <property type="match status" value="1"/>
</dbReference>
<dbReference type="GO" id="GO:0009395">
    <property type="term" value="P:phospholipid catabolic process"/>
    <property type="evidence" value="ECO:0007669"/>
    <property type="project" value="UniProtKB-KW"/>
</dbReference>
<feature type="transmembrane region" description="Helical" evidence="2">
    <location>
        <begin position="20"/>
        <end position="48"/>
    </location>
</feature>
<feature type="transmembrane region" description="Helical" evidence="2">
    <location>
        <begin position="55"/>
        <end position="75"/>
    </location>
</feature>
<dbReference type="PIRSF" id="PIRSF006162">
    <property type="entry name" value="PgpA"/>
    <property type="match status" value="1"/>
</dbReference>
<proteinExistence type="predicted"/>
<dbReference type="PANTHER" id="PTHR36305">
    <property type="entry name" value="PHOSPHATIDYLGLYCEROPHOSPHATASE A"/>
    <property type="match status" value="1"/>
</dbReference>
<evidence type="ECO:0000259" key="3">
    <source>
        <dbReference type="Pfam" id="PF04608"/>
    </source>
</evidence>
<keyword evidence="1" id="KW-1208">Phospholipid metabolism</keyword>
<comment type="subcellular location">
    <subcellularLocation>
        <location evidence="1">Cell inner membrane</location>
        <topology evidence="1">Multi-pass membrane protein</topology>
    </subcellularLocation>
</comment>
<evidence type="ECO:0000313" key="5">
    <source>
        <dbReference type="Proteomes" id="UP000700706"/>
    </source>
</evidence>
<comment type="function">
    <text evidence="1">Lipid phosphatase which dephosphorylates phosphatidylglycerophosphate (PGP) to phosphatidylglycerol (PG).</text>
</comment>
<comment type="catalytic activity">
    <reaction evidence="1">
        <text>a 1,2-diacyl-sn-glycero-3-phospho-(1'-sn-glycero-3'-phosphate) + H2O = a 1,2-diacyl-sn-glycero-3-phospho-(1'-sn-glycerol) + phosphate</text>
        <dbReference type="Rhea" id="RHEA:33751"/>
        <dbReference type="ChEBI" id="CHEBI:15377"/>
        <dbReference type="ChEBI" id="CHEBI:43474"/>
        <dbReference type="ChEBI" id="CHEBI:60110"/>
        <dbReference type="ChEBI" id="CHEBI:64716"/>
        <dbReference type="EC" id="3.1.3.27"/>
    </reaction>
</comment>
<dbReference type="EC" id="3.1.3.27" evidence="1"/>
<keyword evidence="1" id="KW-0479">Metal-binding</keyword>
<gene>
    <name evidence="4" type="ORF">JF625_13830</name>
</gene>
<evidence type="ECO:0000313" key="4">
    <source>
        <dbReference type="EMBL" id="MBW8726222.1"/>
    </source>
</evidence>
<feature type="domain" description="YutG/PgpA" evidence="3">
    <location>
        <begin position="20"/>
        <end position="156"/>
    </location>
</feature>
<dbReference type="GO" id="GO:0005886">
    <property type="term" value="C:plasma membrane"/>
    <property type="evidence" value="ECO:0007669"/>
    <property type="project" value="UniProtKB-SubCell"/>
</dbReference>
<organism evidence="4 5">
    <name type="scientific">Inquilinus limosus</name>
    <dbReference type="NCBI Taxonomy" id="171674"/>
    <lineage>
        <taxon>Bacteria</taxon>
        <taxon>Pseudomonadati</taxon>
        <taxon>Pseudomonadota</taxon>
        <taxon>Alphaproteobacteria</taxon>
        <taxon>Rhodospirillales</taxon>
        <taxon>Rhodospirillaceae</taxon>
        <taxon>Inquilinus</taxon>
    </lineage>
</organism>
<feature type="transmembrane region" description="Helical" evidence="2">
    <location>
        <begin position="95"/>
        <end position="118"/>
    </location>
</feature>
<evidence type="ECO:0000256" key="1">
    <source>
        <dbReference type="PIRNR" id="PIRNR006162"/>
    </source>
</evidence>
<comment type="caution">
    <text evidence="4">The sequence shown here is derived from an EMBL/GenBank/DDBJ whole genome shotgun (WGS) entry which is preliminary data.</text>
</comment>
<dbReference type="GO" id="GO:0008962">
    <property type="term" value="F:phosphatidylglycerophosphatase activity"/>
    <property type="evidence" value="ECO:0007669"/>
    <property type="project" value="UniProtKB-EC"/>
</dbReference>
<keyword evidence="1 2" id="KW-0812">Transmembrane</keyword>
<accession>A0A952FJL9</accession>
<comment type="cofactor">
    <cofactor evidence="1">
        <name>Mg(2+)</name>
        <dbReference type="ChEBI" id="CHEBI:18420"/>
    </cofactor>
</comment>
<evidence type="ECO:0000256" key="2">
    <source>
        <dbReference type="SAM" id="Phobius"/>
    </source>
</evidence>
<sequence length="163" mass="16507">MPSFRPLPPGCTFWQPTTLLATVGGIGLIRVASGTWGSLAALPLAWLLWRLGGPLAVAAAGIAIGLVGIWAAGAVCRGGEPDSSAIVIDEVAGQLLALAPVAGMPWLYPFAFALFRLLDIAKPWPISWLDRELGGGWGVMLDDIAAGAAVAAIGAAVLAGGLA</sequence>
<dbReference type="EMBL" id="JAEKLZ010000203">
    <property type="protein sequence ID" value="MBW8726222.1"/>
    <property type="molecule type" value="Genomic_DNA"/>
</dbReference>
<keyword evidence="1" id="KW-0997">Cell inner membrane</keyword>
<keyword evidence="1" id="KW-0595">Phospholipid degradation</keyword>